<dbReference type="Pfam" id="PF12836">
    <property type="entry name" value="HHH_3"/>
    <property type="match status" value="1"/>
</dbReference>
<dbReference type="Gene3D" id="1.10.150.320">
    <property type="entry name" value="Photosystem II 12 kDa extrinsic protein"/>
    <property type="match status" value="1"/>
</dbReference>
<dbReference type="PANTHER" id="PTHR21180:SF32">
    <property type="entry name" value="ENDONUCLEASE_EXONUCLEASE_PHOSPHATASE FAMILY DOMAIN-CONTAINING PROTEIN 1"/>
    <property type="match status" value="1"/>
</dbReference>
<evidence type="ECO:0000313" key="3">
    <source>
        <dbReference type="Proteomes" id="UP000318834"/>
    </source>
</evidence>
<dbReference type="InterPro" id="IPR019554">
    <property type="entry name" value="Soluble_ligand-bd"/>
</dbReference>
<dbReference type="GO" id="GO:0015628">
    <property type="term" value="P:protein secretion by the type II secretion system"/>
    <property type="evidence" value="ECO:0007669"/>
    <property type="project" value="TreeGrafter"/>
</dbReference>
<protein>
    <recommendedName>
        <fullName evidence="1">Helix-hairpin-helix DNA-binding motif class 1 domain-containing protein</fullName>
    </recommendedName>
</protein>
<dbReference type="Proteomes" id="UP000318834">
    <property type="component" value="Unassembled WGS sequence"/>
</dbReference>
<dbReference type="InterPro" id="IPR010994">
    <property type="entry name" value="RuvA_2-like"/>
</dbReference>
<dbReference type="SUPFAM" id="SSF47781">
    <property type="entry name" value="RuvA domain 2-like"/>
    <property type="match status" value="1"/>
</dbReference>
<dbReference type="NCBIfam" id="TIGR00426">
    <property type="entry name" value="competence protein ComEA helix-hairpin-helix repeat region"/>
    <property type="match status" value="1"/>
</dbReference>
<proteinExistence type="predicted"/>
<dbReference type="InterPro" id="IPR051675">
    <property type="entry name" value="Endo/Exo/Phosphatase_dom_1"/>
</dbReference>
<dbReference type="PANTHER" id="PTHR21180">
    <property type="entry name" value="ENDONUCLEASE/EXONUCLEASE/PHOSPHATASE FAMILY DOMAIN-CONTAINING PROTEIN 1"/>
    <property type="match status" value="1"/>
</dbReference>
<dbReference type="AlphaFoldDB" id="A0A537J0R0"/>
<dbReference type="EMBL" id="VBAP01000006">
    <property type="protein sequence ID" value="TMI77141.1"/>
    <property type="molecule type" value="Genomic_DNA"/>
</dbReference>
<dbReference type="InterPro" id="IPR004509">
    <property type="entry name" value="Competence_ComEA_HhH"/>
</dbReference>
<dbReference type="InterPro" id="IPR003583">
    <property type="entry name" value="Hlx-hairpin-Hlx_DNA-bd_motif"/>
</dbReference>
<feature type="domain" description="Helix-hairpin-helix DNA-binding motif class 1" evidence="1">
    <location>
        <begin position="128"/>
        <end position="147"/>
    </location>
</feature>
<name>A0A537J0R0_9BACT</name>
<gene>
    <name evidence="2" type="ORF">E6H05_01165</name>
</gene>
<sequence>MRWNRPEQLVAALAMGAAVLAGGLLLVMRRPSPPVRFVEPPLPAELFVQVDGEVMRPGLYRVARGSRVEDALQGAGGVTAEADLRGLNRARLLHDGDRVTVPAQPSAQPRAAGGSPSRFVDINTATAAELETLPGIGPVLAGRIVEYRTRHGAFQRLEELLQVEGIGPRLLQRLRSVVTVQ</sequence>
<organism evidence="2 3">
    <name type="scientific">Candidatus Segetimicrobium genomatis</name>
    <dbReference type="NCBI Taxonomy" id="2569760"/>
    <lineage>
        <taxon>Bacteria</taxon>
        <taxon>Bacillati</taxon>
        <taxon>Candidatus Sysuimicrobiota</taxon>
        <taxon>Candidatus Sysuimicrobiia</taxon>
        <taxon>Candidatus Sysuimicrobiales</taxon>
        <taxon>Candidatus Segetimicrobiaceae</taxon>
        <taxon>Candidatus Segetimicrobium</taxon>
    </lineage>
</organism>
<comment type="caution">
    <text evidence="2">The sequence shown here is derived from an EMBL/GenBank/DDBJ whole genome shotgun (WGS) entry which is preliminary data.</text>
</comment>
<evidence type="ECO:0000259" key="1">
    <source>
        <dbReference type="SMART" id="SM00278"/>
    </source>
</evidence>
<dbReference type="GO" id="GO:0015627">
    <property type="term" value="C:type II protein secretion system complex"/>
    <property type="evidence" value="ECO:0007669"/>
    <property type="project" value="TreeGrafter"/>
</dbReference>
<accession>A0A537J0R0</accession>
<feature type="domain" description="Helix-hairpin-helix DNA-binding motif class 1" evidence="1">
    <location>
        <begin position="158"/>
        <end position="177"/>
    </location>
</feature>
<dbReference type="GO" id="GO:0006281">
    <property type="term" value="P:DNA repair"/>
    <property type="evidence" value="ECO:0007669"/>
    <property type="project" value="InterPro"/>
</dbReference>
<dbReference type="SMART" id="SM00278">
    <property type="entry name" value="HhH1"/>
    <property type="match status" value="2"/>
</dbReference>
<dbReference type="Gene3D" id="3.10.560.10">
    <property type="entry name" value="Outer membrane lipoprotein wza domain like"/>
    <property type="match status" value="1"/>
</dbReference>
<dbReference type="GO" id="GO:0003677">
    <property type="term" value="F:DNA binding"/>
    <property type="evidence" value="ECO:0007669"/>
    <property type="project" value="InterPro"/>
</dbReference>
<evidence type="ECO:0000313" key="2">
    <source>
        <dbReference type="EMBL" id="TMI77141.1"/>
    </source>
</evidence>
<reference evidence="2 3" key="1">
    <citation type="journal article" date="2019" name="Nat. Microbiol.">
        <title>Mediterranean grassland soil C-N compound turnover is dependent on rainfall and depth, and is mediated by genomically divergent microorganisms.</title>
        <authorList>
            <person name="Diamond S."/>
            <person name="Andeer P.F."/>
            <person name="Li Z."/>
            <person name="Crits-Christoph A."/>
            <person name="Burstein D."/>
            <person name="Anantharaman K."/>
            <person name="Lane K.R."/>
            <person name="Thomas B.C."/>
            <person name="Pan C."/>
            <person name="Northen T.R."/>
            <person name="Banfield J.F."/>
        </authorList>
    </citation>
    <scope>NUCLEOTIDE SEQUENCE [LARGE SCALE GENOMIC DNA]</scope>
    <source>
        <strain evidence="2">NP_8</strain>
    </source>
</reference>
<dbReference type="Pfam" id="PF10531">
    <property type="entry name" value="SLBB"/>
    <property type="match status" value="1"/>
</dbReference>